<protein>
    <submittedName>
        <fullName evidence="2">Uncharacterized protein</fullName>
    </submittedName>
</protein>
<dbReference type="EMBL" id="FNTH01000001">
    <property type="protein sequence ID" value="SEB95041.1"/>
    <property type="molecule type" value="Genomic_DNA"/>
</dbReference>
<accession>A0A1H4NIJ5</accession>
<dbReference type="OrthoDB" id="8256464at2"/>
<proteinExistence type="predicted"/>
<feature type="compositionally biased region" description="Acidic residues" evidence="1">
    <location>
        <begin position="63"/>
        <end position="79"/>
    </location>
</feature>
<organism evidence="2 3">
    <name type="scientific">Bradyrhizobium erythrophlei</name>
    <dbReference type="NCBI Taxonomy" id="1437360"/>
    <lineage>
        <taxon>Bacteria</taxon>
        <taxon>Pseudomonadati</taxon>
        <taxon>Pseudomonadota</taxon>
        <taxon>Alphaproteobacteria</taxon>
        <taxon>Hyphomicrobiales</taxon>
        <taxon>Nitrobacteraceae</taxon>
        <taxon>Bradyrhizobium</taxon>
    </lineage>
</organism>
<dbReference type="Proteomes" id="UP000198992">
    <property type="component" value="Unassembled WGS sequence"/>
</dbReference>
<gene>
    <name evidence="2" type="ORF">SAMN05444164_0641</name>
</gene>
<dbReference type="AlphaFoldDB" id="A0A1H4NIJ5"/>
<dbReference type="RefSeq" id="WP_092114160.1">
    <property type="nucleotide sequence ID" value="NZ_FNTH01000001.1"/>
</dbReference>
<sequence length="129" mass="14452">MKAIVERPAESVGAILSGLAVQQRERETTLQTLARLRKEAREEIARLIDFLDASDEYVMTEREQDDCEREDCFEDDEPDLGSLDSHHSQERWAAGGTDDLEEDNDSGIADLDGLLEQVGTQDWQEGALA</sequence>
<feature type="region of interest" description="Disordered" evidence="1">
    <location>
        <begin position="61"/>
        <end position="129"/>
    </location>
</feature>
<reference evidence="2 3" key="1">
    <citation type="submission" date="2016-10" db="EMBL/GenBank/DDBJ databases">
        <authorList>
            <person name="de Groot N.N."/>
        </authorList>
    </citation>
    <scope>NUCLEOTIDE SEQUENCE [LARGE SCALE GENOMIC DNA]</scope>
    <source>
        <strain evidence="2 3">MT12</strain>
    </source>
</reference>
<evidence type="ECO:0000313" key="2">
    <source>
        <dbReference type="EMBL" id="SEB95041.1"/>
    </source>
</evidence>
<evidence type="ECO:0000256" key="1">
    <source>
        <dbReference type="SAM" id="MobiDB-lite"/>
    </source>
</evidence>
<evidence type="ECO:0000313" key="3">
    <source>
        <dbReference type="Proteomes" id="UP000198992"/>
    </source>
</evidence>
<name>A0A1H4NIJ5_9BRAD</name>